<evidence type="ECO:0000256" key="1">
    <source>
        <dbReference type="SAM" id="SignalP"/>
    </source>
</evidence>
<gene>
    <name evidence="2" type="ORF">GCM10008957_01250</name>
</gene>
<proteinExistence type="predicted"/>
<accession>A0A918BUS5</accession>
<dbReference type="EMBL" id="BMQL01000001">
    <property type="protein sequence ID" value="GGQ93037.1"/>
    <property type="molecule type" value="Genomic_DNA"/>
</dbReference>
<evidence type="ECO:0000313" key="2">
    <source>
        <dbReference type="EMBL" id="GGQ93037.1"/>
    </source>
</evidence>
<reference evidence="2" key="2">
    <citation type="submission" date="2020-09" db="EMBL/GenBank/DDBJ databases">
        <authorList>
            <person name="Sun Q."/>
            <person name="Ohkuma M."/>
        </authorList>
    </citation>
    <scope>NUCLEOTIDE SEQUENCE</scope>
    <source>
        <strain evidence="2">JCM 31311</strain>
    </source>
</reference>
<organism evidence="2 3">
    <name type="scientific">Deinococcus ruber</name>
    <dbReference type="NCBI Taxonomy" id="1848197"/>
    <lineage>
        <taxon>Bacteria</taxon>
        <taxon>Thermotogati</taxon>
        <taxon>Deinococcota</taxon>
        <taxon>Deinococci</taxon>
        <taxon>Deinococcales</taxon>
        <taxon>Deinococcaceae</taxon>
        <taxon>Deinococcus</taxon>
    </lineage>
</organism>
<feature type="signal peptide" evidence="1">
    <location>
        <begin position="1"/>
        <end position="24"/>
    </location>
</feature>
<keyword evidence="3" id="KW-1185">Reference proteome</keyword>
<evidence type="ECO:0000313" key="3">
    <source>
        <dbReference type="Proteomes" id="UP000603865"/>
    </source>
</evidence>
<reference evidence="2" key="1">
    <citation type="journal article" date="2014" name="Int. J. Syst. Evol. Microbiol.">
        <title>Complete genome sequence of Corynebacterium casei LMG S-19264T (=DSM 44701T), isolated from a smear-ripened cheese.</title>
        <authorList>
            <consortium name="US DOE Joint Genome Institute (JGI-PGF)"/>
            <person name="Walter F."/>
            <person name="Albersmeier A."/>
            <person name="Kalinowski J."/>
            <person name="Ruckert C."/>
        </authorList>
    </citation>
    <scope>NUCLEOTIDE SEQUENCE</scope>
    <source>
        <strain evidence="2">JCM 31311</strain>
    </source>
</reference>
<name>A0A918BUS5_9DEIO</name>
<dbReference type="RefSeq" id="WP_189087545.1">
    <property type="nucleotide sequence ID" value="NZ_BMQL01000001.1"/>
</dbReference>
<dbReference type="Proteomes" id="UP000603865">
    <property type="component" value="Unassembled WGS sequence"/>
</dbReference>
<dbReference type="AlphaFoldDB" id="A0A918BUS5"/>
<feature type="chain" id="PRO_5037272967" evidence="1">
    <location>
        <begin position="25"/>
        <end position="132"/>
    </location>
</feature>
<sequence length="132" mass="13991">MKSRLSAPLLASVLTFLLVPVSLAASTTGTVMSQDVAGVLPVSNLKIDVNFQRIDTDGMAILKFGTVLIKTQLAGVRVKDKARDNLDAVLPEGARLQAEIVQKGSIPTVILWKGSVNLNTQLLAQGLADIVQ</sequence>
<protein>
    <submittedName>
        <fullName evidence="2">Uncharacterized protein</fullName>
    </submittedName>
</protein>
<comment type="caution">
    <text evidence="2">The sequence shown here is derived from an EMBL/GenBank/DDBJ whole genome shotgun (WGS) entry which is preliminary data.</text>
</comment>
<keyword evidence="1" id="KW-0732">Signal</keyword>